<accession>A0ABX2P2I0</accession>
<dbReference type="EMBL" id="JABXXV010000002">
    <property type="protein sequence ID" value="NVN46119.1"/>
    <property type="molecule type" value="Genomic_DNA"/>
</dbReference>
<evidence type="ECO:0000313" key="2">
    <source>
        <dbReference type="Proteomes" id="UP001516351"/>
    </source>
</evidence>
<name>A0ABX2P2I0_9PROT</name>
<protein>
    <submittedName>
        <fullName evidence="1">Uncharacterized protein</fullName>
    </submittedName>
</protein>
<organism evidence="1 2">
    <name type="scientific">Asaia spathodeae</name>
    <dbReference type="NCBI Taxonomy" id="657016"/>
    <lineage>
        <taxon>Bacteria</taxon>
        <taxon>Pseudomonadati</taxon>
        <taxon>Pseudomonadota</taxon>
        <taxon>Alphaproteobacteria</taxon>
        <taxon>Acetobacterales</taxon>
        <taxon>Acetobacteraceae</taxon>
        <taxon>Asaia</taxon>
    </lineage>
</organism>
<sequence length="156" mass="17685">MHNFNTPSGSQYMTENRWNNPAVNSEIAQNSIETHHDYYESKMVFARNESGENLATTRNGLESDNHLSDAISFLNSDTALLSKTEQEPVSVRVVWNLLENVSRVYLPKLATTDEKETVCLSVKGDPYSVRENGVMLDALNYVRMLFSEQARAFPAY</sequence>
<gene>
    <name evidence="1" type="ORF">HW542_04760</name>
</gene>
<proteinExistence type="predicted"/>
<dbReference type="Proteomes" id="UP001516351">
    <property type="component" value="Unassembled WGS sequence"/>
</dbReference>
<keyword evidence="2" id="KW-1185">Reference proteome</keyword>
<reference evidence="1 2" key="1">
    <citation type="submission" date="2020-06" db="EMBL/GenBank/DDBJ databases">
        <title>Synonyms of Asaia species.</title>
        <authorList>
            <person name="Sombolestani A."/>
        </authorList>
    </citation>
    <scope>NUCLEOTIDE SEQUENCE [LARGE SCALE GENOMIC DNA]</scope>
    <source>
        <strain evidence="1 2">LMG 27047</strain>
    </source>
</reference>
<dbReference type="RefSeq" id="WP_267311548.1">
    <property type="nucleotide sequence ID" value="NZ_JABXXV010000002.1"/>
</dbReference>
<evidence type="ECO:0000313" key="1">
    <source>
        <dbReference type="EMBL" id="NVN46119.1"/>
    </source>
</evidence>
<comment type="caution">
    <text evidence="1">The sequence shown here is derived from an EMBL/GenBank/DDBJ whole genome shotgun (WGS) entry which is preliminary data.</text>
</comment>